<dbReference type="PROSITE" id="PS00552">
    <property type="entry name" value="HTH_MERR_1"/>
    <property type="match status" value="1"/>
</dbReference>
<evidence type="ECO:0000256" key="3">
    <source>
        <dbReference type="ARBA" id="ARBA00023125"/>
    </source>
</evidence>
<dbReference type="SUPFAM" id="SSF46955">
    <property type="entry name" value="Putative DNA-binding domain"/>
    <property type="match status" value="1"/>
</dbReference>
<dbReference type="InterPro" id="IPR047057">
    <property type="entry name" value="MerR_fam"/>
</dbReference>
<keyword evidence="1" id="KW-0678">Repressor</keyword>
<evidence type="ECO:0000259" key="6">
    <source>
        <dbReference type="PROSITE" id="PS50937"/>
    </source>
</evidence>
<dbReference type="EMBL" id="FMUI01000003">
    <property type="protein sequence ID" value="SCX44506.1"/>
    <property type="molecule type" value="Genomic_DNA"/>
</dbReference>
<evidence type="ECO:0000256" key="5">
    <source>
        <dbReference type="SAM" id="Coils"/>
    </source>
</evidence>
<comment type="caution">
    <text evidence="7">The sequence shown here is derived from an EMBL/GenBank/DDBJ whole genome shotgun (WGS) entry which is preliminary data.</text>
</comment>
<dbReference type="SMART" id="SM00422">
    <property type="entry name" value="HTH_MERR"/>
    <property type="match status" value="1"/>
</dbReference>
<dbReference type="RefSeq" id="WP_017457062.1">
    <property type="nucleotide sequence ID" value="NZ_FMUI01000003.1"/>
</dbReference>
<dbReference type="GO" id="GO:0003677">
    <property type="term" value="F:DNA binding"/>
    <property type="evidence" value="ECO:0007669"/>
    <property type="project" value="UniProtKB-KW"/>
</dbReference>
<dbReference type="InterPro" id="IPR000551">
    <property type="entry name" value="MerR-type_HTH_dom"/>
</dbReference>
<dbReference type="PROSITE" id="PS50937">
    <property type="entry name" value="HTH_MERR_2"/>
    <property type="match status" value="1"/>
</dbReference>
<name>A0A1G4XTG6_9ENTR</name>
<dbReference type="GeneID" id="23846168"/>
<feature type="domain" description="HTH merR-type" evidence="6">
    <location>
        <begin position="1"/>
        <end position="69"/>
    </location>
</feature>
<accession>A0A1G4XTG6</accession>
<evidence type="ECO:0000256" key="2">
    <source>
        <dbReference type="ARBA" id="ARBA00023015"/>
    </source>
</evidence>
<dbReference type="PRINTS" id="PR00040">
    <property type="entry name" value="HTHMERR"/>
</dbReference>
<keyword evidence="2" id="KW-0805">Transcription regulation</keyword>
<dbReference type="Gene3D" id="1.10.1660.10">
    <property type="match status" value="1"/>
</dbReference>
<proteinExistence type="predicted"/>
<organism evidence="7 8">
    <name type="scientific">Kosakonia sacchari</name>
    <dbReference type="NCBI Taxonomy" id="1158459"/>
    <lineage>
        <taxon>Bacteria</taxon>
        <taxon>Pseudomonadati</taxon>
        <taxon>Pseudomonadota</taxon>
        <taxon>Gammaproteobacteria</taxon>
        <taxon>Enterobacterales</taxon>
        <taxon>Enterobacteriaceae</taxon>
        <taxon>Kosakonia</taxon>
    </lineage>
</organism>
<dbReference type="PANTHER" id="PTHR30204">
    <property type="entry name" value="REDOX-CYCLING DRUG-SENSING TRANSCRIPTIONAL ACTIVATOR SOXR"/>
    <property type="match status" value="1"/>
</dbReference>
<evidence type="ECO:0000313" key="8">
    <source>
        <dbReference type="Proteomes" id="UP000183569"/>
    </source>
</evidence>
<dbReference type="PANTHER" id="PTHR30204:SF69">
    <property type="entry name" value="MERR-FAMILY TRANSCRIPTIONAL REGULATOR"/>
    <property type="match status" value="1"/>
</dbReference>
<evidence type="ECO:0000313" key="7">
    <source>
        <dbReference type="EMBL" id="SCX44506.1"/>
    </source>
</evidence>
<dbReference type="Pfam" id="PF13411">
    <property type="entry name" value="MerR_1"/>
    <property type="match status" value="1"/>
</dbReference>
<protein>
    <submittedName>
        <fullName evidence="7">DNA-binding transcriptional regulator, MerR family</fullName>
    </submittedName>
</protein>
<gene>
    <name evidence="7" type="ORF">SAMN02927897_01413</name>
</gene>
<evidence type="ECO:0000256" key="4">
    <source>
        <dbReference type="ARBA" id="ARBA00023163"/>
    </source>
</evidence>
<keyword evidence="4" id="KW-0804">Transcription</keyword>
<dbReference type="InterPro" id="IPR009061">
    <property type="entry name" value="DNA-bd_dom_put_sf"/>
</dbReference>
<feature type="coiled-coil region" evidence="5">
    <location>
        <begin position="83"/>
        <end position="117"/>
    </location>
</feature>
<dbReference type="GO" id="GO:0003700">
    <property type="term" value="F:DNA-binding transcription factor activity"/>
    <property type="evidence" value="ECO:0007669"/>
    <property type="project" value="InterPro"/>
</dbReference>
<sequence>MFSIGELARQTGISVRSIRHYDRHGLLCSTRACNGYRYFPPQALGQVRQIQQLIATGFSIAEIAAFPACMRNEEGATMCPQTRALQRERLATIEAQIATLERRRAQLAAALAETEQKTTP</sequence>
<dbReference type="AlphaFoldDB" id="A0A1G4XTG6"/>
<reference evidence="7 8" key="1">
    <citation type="submission" date="2016-10" db="EMBL/GenBank/DDBJ databases">
        <authorList>
            <person name="Varghese N."/>
            <person name="Submissions S."/>
        </authorList>
    </citation>
    <scope>NUCLEOTIDE SEQUENCE [LARGE SCALE GENOMIC DNA]</scope>
    <source>
        <strain evidence="7 8">CGMCC 1.12102</strain>
    </source>
</reference>
<keyword evidence="3 7" id="KW-0238">DNA-binding</keyword>
<evidence type="ECO:0000256" key="1">
    <source>
        <dbReference type="ARBA" id="ARBA00022491"/>
    </source>
</evidence>
<dbReference type="Proteomes" id="UP000183569">
    <property type="component" value="Unassembled WGS sequence"/>
</dbReference>
<keyword evidence="5" id="KW-0175">Coiled coil</keyword>